<dbReference type="InterPro" id="IPR019096">
    <property type="entry name" value="YopX_protein"/>
</dbReference>
<feature type="domain" description="YopX protein" evidence="1">
    <location>
        <begin position="5"/>
        <end position="73"/>
    </location>
</feature>
<evidence type="ECO:0000313" key="2">
    <source>
        <dbReference type="EMBL" id="GAH07426.1"/>
    </source>
</evidence>
<dbReference type="AlphaFoldDB" id="X1CGJ3"/>
<accession>X1CGJ3</accession>
<protein>
    <recommendedName>
        <fullName evidence="1">YopX protein domain-containing protein</fullName>
    </recommendedName>
</protein>
<comment type="caution">
    <text evidence="2">The sequence shown here is derived from an EMBL/GenBank/DDBJ whole genome shotgun (WGS) entry which is preliminary data.</text>
</comment>
<dbReference type="Pfam" id="PF09643">
    <property type="entry name" value="YopX"/>
    <property type="match status" value="1"/>
</dbReference>
<feature type="non-terminal residue" evidence="2">
    <location>
        <position position="75"/>
    </location>
</feature>
<dbReference type="SUPFAM" id="SSF159006">
    <property type="entry name" value="YopX-like"/>
    <property type="match status" value="1"/>
</dbReference>
<organism evidence="2">
    <name type="scientific">marine sediment metagenome</name>
    <dbReference type="NCBI Taxonomy" id="412755"/>
    <lineage>
        <taxon>unclassified sequences</taxon>
        <taxon>metagenomes</taxon>
        <taxon>ecological metagenomes</taxon>
    </lineage>
</organism>
<sequence>MRPIKFRGMDANGIMRYGRLSQDKPNKTAYYKEYSQRICWEDSNIPVSNKSLGQYTGLKDKNGKEIWEGDIVKLN</sequence>
<proteinExistence type="predicted"/>
<reference evidence="2" key="1">
    <citation type="journal article" date="2014" name="Front. Microbiol.">
        <title>High frequency of phylogenetically diverse reductive dehalogenase-homologous genes in deep subseafloor sedimentary metagenomes.</title>
        <authorList>
            <person name="Kawai M."/>
            <person name="Futagami T."/>
            <person name="Toyoda A."/>
            <person name="Takaki Y."/>
            <person name="Nishi S."/>
            <person name="Hori S."/>
            <person name="Arai W."/>
            <person name="Tsubouchi T."/>
            <person name="Morono Y."/>
            <person name="Uchiyama I."/>
            <person name="Ito T."/>
            <person name="Fujiyama A."/>
            <person name="Inagaki F."/>
            <person name="Takami H."/>
        </authorList>
    </citation>
    <scope>NUCLEOTIDE SEQUENCE</scope>
    <source>
        <strain evidence="2">Expedition CK06-06</strain>
    </source>
</reference>
<evidence type="ECO:0000259" key="1">
    <source>
        <dbReference type="Pfam" id="PF09643"/>
    </source>
</evidence>
<name>X1CGJ3_9ZZZZ</name>
<gene>
    <name evidence="2" type="ORF">S01H4_61006</name>
</gene>
<dbReference type="InterPro" id="IPR023385">
    <property type="entry name" value="YopX-like_C"/>
</dbReference>
<dbReference type="Gene3D" id="2.30.30.290">
    <property type="entry name" value="YopX-like domains"/>
    <property type="match status" value="1"/>
</dbReference>
<dbReference type="EMBL" id="BART01036087">
    <property type="protein sequence ID" value="GAH07426.1"/>
    <property type="molecule type" value="Genomic_DNA"/>
</dbReference>